<proteinExistence type="predicted"/>
<dbReference type="EMBL" id="AP018827">
    <property type="protein sequence ID" value="BBF81505.1"/>
    <property type="molecule type" value="Genomic_DNA"/>
</dbReference>
<reference evidence="3" key="1">
    <citation type="journal article" date="2017" name="Biotechnol. Biofuels">
        <title>Evaluation of environmental bacterial communities as a factor affecting the growth of duckweed Lemna minor.</title>
        <authorList>
            <person name="Ishizawa H."/>
            <person name="Kuroda M."/>
            <person name="Morikawa M."/>
            <person name="Ike M."/>
        </authorList>
    </citation>
    <scope>NUCLEOTIDE SEQUENCE [LARGE SCALE GENOMIC DNA]</scope>
    <source>
        <strain evidence="3">M6</strain>
    </source>
</reference>
<accession>A0A3G9G6D5</accession>
<name>A0A3G9G6D5_9CAUL</name>
<dbReference type="Proteomes" id="UP000278756">
    <property type="component" value="Chromosome 1"/>
</dbReference>
<gene>
    <name evidence="2" type="ORF">EM6_2106</name>
</gene>
<evidence type="ECO:0000313" key="3">
    <source>
        <dbReference type="Proteomes" id="UP000278756"/>
    </source>
</evidence>
<sequence length="44" mass="4775">MTRKSVLWAAVLIGAVLLIATLFMPFSEPLKFSITFPPPGASVR</sequence>
<feature type="transmembrane region" description="Helical" evidence="1">
    <location>
        <begin position="6"/>
        <end position="26"/>
    </location>
</feature>
<keyword evidence="1" id="KW-1133">Transmembrane helix</keyword>
<evidence type="ECO:0000256" key="1">
    <source>
        <dbReference type="SAM" id="Phobius"/>
    </source>
</evidence>
<protein>
    <submittedName>
        <fullName evidence="2">Uncharacterized protein</fullName>
    </submittedName>
</protein>
<dbReference type="AlphaFoldDB" id="A0A3G9G6D5"/>
<keyword evidence="1" id="KW-0472">Membrane</keyword>
<evidence type="ECO:0000313" key="2">
    <source>
        <dbReference type="EMBL" id="BBF81505.1"/>
    </source>
</evidence>
<keyword evidence="1" id="KW-0812">Transmembrane</keyword>
<reference evidence="3" key="2">
    <citation type="journal article" date="2017" name="Plant Physiol. Biochem.">
        <title>Differential oxidative and antioxidative response of duckweed Lemna minor toward plant growth promoting/inhibiting bacteria.</title>
        <authorList>
            <person name="Ishizawa H."/>
            <person name="Kuroda M."/>
            <person name="Morikawa M."/>
            <person name="Ike M."/>
        </authorList>
    </citation>
    <scope>NUCLEOTIDE SEQUENCE [LARGE SCALE GENOMIC DNA]</scope>
    <source>
        <strain evidence="3">M6</strain>
    </source>
</reference>
<organism evidence="2 3">
    <name type="scientific">Asticcacaulis excentricus</name>
    <dbReference type="NCBI Taxonomy" id="78587"/>
    <lineage>
        <taxon>Bacteria</taxon>
        <taxon>Pseudomonadati</taxon>
        <taxon>Pseudomonadota</taxon>
        <taxon>Alphaproteobacteria</taxon>
        <taxon>Caulobacterales</taxon>
        <taxon>Caulobacteraceae</taxon>
        <taxon>Asticcacaulis</taxon>
    </lineage>
</organism>